<comment type="similarity">
    <text evidence="2 8">Belongs to the alkaline ceramidase family.</text>
</comment>
<evidence type="ECO:0000313" key="9">
    <source>
        <dbReference type="EMBL" id="CAF5182456.1"/>
    </source>
</evidence>
<feature type="non-terminal residue" evidence="9">
    <location>
        <position position="1"/>
    </location>
</feature>
<feature type="binding site" evidence="7">
    <location>
        <position position="112"/>
    </location>
    <ligand>
        <name>Ca(2+)</name>
        <dbReference type="ChEBI" id="CHEBI:29108"/>
    </ligand>
</feature>
<gene>
    <name evidence="9" type="ORF">SMN809_LOCUS69375</name>
</gene>
<evidence type="ECO:0000256" key="1">
    <source>
        <dbReference type="ARBA" id="ARBA00004141"/>
    </source>
</evidence>
<evidence type="ECO:0000256" key="6">
    <source>
        <dbReference type="ARBA" id="ARBA00023136"/>
    </source>
</evidence>
<dbReference type="EC" id="3.5.1.-" evidence="8"/>
<dbReference type="GO" id="GO:0046872">
    <property type="term" value="F:metal ion binding"/>
    <property type="evidence" value="ECO:0007669"/>
    <property type="project" value="UniProtKB-KW"/>
</dbReference>
<keyword evidence="5" id="KW-1133">Transmembrane helix</keyword>
<dbReference type="Pfam" id="PF05875">
    <property type="entry name" value="Ceramidase"/>
    <property type="match status" value="1"/>
</dbReference>
<dbReference type="GO" id="GO:0016811">
    <property type="term" value="F:hydrolase activity, acting on carbon-nitrogen (but not peptide) bonds, in linear amides"/>
    <property type="evidence" value="ECO:0007669"/>
    <property type="project" value="InterPro"/>
</dbReference>
<evidence type="ECO:0000256" key="8">
    <source>
        <dbReference type="RuleBase" id="RU364079"/>
    </source>
</evidence>
<feature type="binding site" evidence="7">
    <location>
        <position position="115"/>
    </location>
    <ligand>
        <name>Ca(2+)</name>
        <dbReference type="ChEBI" id="CHEBI:29108"/>
    </ligand>
</feature>
<keyword evidence="6" id="KW-0472">Membrane</keyword>
<keyword evidence="7" id="KW-0106">Calcium</keyword>
<feature type="binding site" evidence="7">
    <location>
        <position position="113"/>
    </location>
    <ligand>
        <name>Ca(2+)</name>
        <dbReference type="ChEBI" id="CHEBI:29108"/>
    </ligand>
</feature>
<proteinExistence type="inferred from homology"/>
<evidence type="ECO:0000256" key="7">
    <source>
        <dbReference type="PIRSR" id="PIRSR608901-1"/>
    </source>
</evidence>
<comment type="caution">
    <text evidence="9">The sequence shown here is derived from an EMBL/GenBank/DDBJ whole genome shotgun (WGS) entry which is preliminary data.</text>
</comment>
<accession>A0A8S3HHG3</accession>
<organism evidence="9 10">
    <name type="scientific">Rotaria magnacalcarata</name>
    <dbReference type="NCBI Taxonomy" id="392030"/>
    <lineage>
        <taxon>Eukaryota</taxon>
        <taxon>Metazoa</taxon>
        <taxon>Spiralia</taxon>
        <taxon>Gnathifera</taxon>
        <taxon>Rotifera</taxon>
        <taxon>Eurotatoria</taxon>
        <taxon>Bdelloidea</taxon>
        <taxon>Philodinida</taxon>
        <taxon>Philodinidae</taxon>
        <taxon>Rotaria</taxon>
    </lineage>
</organism>
<sequence length="159" mass="18174">TNEQTSKRLCRSSEWIFGDSQLTLFKSISTIDNRTSIIDEQQANYLLSKSDGFLSNSNNNNRRYSSDKQQTLDTLATLVLSQYQFIFHSKMSTFDANKINVSPFRLGSSDVDWCEPNYVVSEYIAEFWNTANILNPLVKGNLLNIFFTLGIAHFTYVNA</sequence>
<evidence type="ECO:0000256" key="5">
    <source>
        <dbReference type="ARBA" id="ARBA00022989"/>
    </source>
</evidence>
<dbReference type="InterPro" id="IPR008901">
    <property type="entry name" value="ACER"/>
</dbReference>
<dbReference type="EMBL" id="CAJOBI010319341">
    <property type="protein sequence ID" value="CAF5182456.1"/>
    <property type="molecule type" value="Genomic_DNA"/>
</dbReference>
<evidence type="ECO:0000256" key="3">
    <source>
        <dbReference type="ARBA" id="ARBA00022692"/>
    </source>
</evidence>
<comment type="subcellular location">
    <subcellularLocation>
        <location evidence="1">Membrane</location>
        <topology evidence="1">Multi-pass membrane protein</topology>
    </subcellularLocation>
</comment>
<keyword evidence="7" id="KW-0479">Metal-binding</keyword>
<feature type="binding site" evidence="7">
    <location>
        <position position="117"/>
    </location>
    <ligand>
        <name>Ca(2+)</name>
        <dbReference type="ChEBI" id="CHEBI:29108"/>
    </ligand>
</feature>
<keyword evidence="4 8" id="KW-0378">Hydrolase</keyword>
<evidence type="ECO:0000256" key="2">
    <source>
        <dbReference type="ARBA" id="ARBA00009780"/>
    </source>
</evidence>
<reference evidence="9" key="1">
    <citation type="submission" date="2021-02" db="EMBL/GenBank/DDBJ databases">
        <authorList>
            <person name="Nowell W R."/>
        </authorList>
    </citation>
    <scope>NUCLEOTIDE SEQUENCE</scope>
</reference>
<evidence type="ECO:0000256" key="4">
    <source>
        <dbReference type="ARBA" id="ARBA00022801"/>
    </source>
</evidence>
<dbReference type="Proteomes" id="UP000676336">
    <property type="component" value="Unassembled WGS sequence"/>
</dbReference>
<name>A0A8S3HHG3_9BILA</name>
<dbReference type="GO" id="GO:0016020">
    <property type="term" value="C:membrane"/>
    <property type="evidence" value="ECO:0007669"/>
    <property type="project" value="UniProtKB-SubCell"/>
</dbReference>
<dbReference type="GO" id="GO:0006672">
    <property type="term" value="P:ceramide metabolic process"/>
    <property type="evidence" value="ECO:0007669"/>
    <property type="project" value="InterPro"/>
</dbReference>
<comment type="function">
    <text evidence="8">Hydrolyzes the sphingolipid ceramide into sphingosine and free fatty acid.</text>
</comment>
<protein>
    <recommendedName>
        <fullName evidence="8">Alkaline ceramidase</fullName>
        <ecNumber evidence="8">3.5.1.-</ecNumber>
    </recommendedName>
</protein>
<dbReference type="AlphaFoldDB" id="A0A8S3HHG3"/>
<feature type="binding site" evidence="7">
    <location>
        <position position="126"/>
    </location>
    <ligand>
        <name>Ca(2+)</name>
        <dbReference type="ChEBI" id="CHEBI:29108"/>
    </ligand>
</feature>
<evidence type="ECO:0000313" key="10">
    <source>
        <dbReference type="Proteomes" id="UP000676336"/>
    </source>
</evidence>
<keyword evidence="8" id="KW-0443">Lipid metabolism</keyword>
<keyword evidence="3" id="KW-0812">Transmembrane</keyword>